<evidence type="ECO:0000313" key="2">
    <source>
        <dbReference type="Proteomes" id="UP000322077"/>
    </source>
</evidence>
<dbReference type="AlphaFoldDB" id="A0A5D9C7E4"/>
<evidence type="ECO:0000313" key="1">
    <source>
        <dbReference type="EMBL" id="TZG27177.1"/>
    </source>
</evidence>
<organism evidence="1 2">
    <name type="scientific">Sphingomonas montanisoli</name>
    <dbReference type="NCBI Taxonomy" id="2606412"/>
    <lineage>
        <taxon>Bacteria</taxon>
        <taxon>Pseudomonadati</taxon>
        <taxon>Pseudomonadota</taxon>
        <taxon>Alphaproteobacteria</taxon>
        <taxon>Sphingomonadales</taxon>
        <taxon>Sphingomonadaceae</taxon>
        <taxon>Sphingomonas</taxon>
    </lineage>
</organism>
<reference evidence="1 2" key="1">
    <citation type="submission" date="2019-08" db="EMBL/GenBank/DDBJ databases">
        <authorList>
            <person name="Wang G."/>
            <person name="Xu Z."/>
        </authorList>
    </citation>
    <scope>NUCLEOTIDE SEQUENCE [LARGE SCALE GENOMIC DNA]</scope>
    <source>
        <strain evidence="1 2">ZX</strain>
    </source>
</reference>
<keyword evidence="2" id="KW-1185">Reference proteome</keyword>
<dbReference type="Proteomes" id="UP000322077">
    <property type="component" value="Unassembled WGS sequence"/>
</dbReference>
<protein>
    <submittedName>
        <fullName evidence="1">Uncharacterized protein</fullName>
    </submittedName>
</protein>
<proteinExistence type="predicted"/>
<name>A0A5D9C7E4_9SPHN</name>
<comment type="caution">
    <text evidence="1">The sequence shown here is derived from an EMBL/GenBank/DDBJ whole genome shotgun (WGS) entry which is preliminary data.</text>
</comment>
<sequence length="96" mass="10327">MRSKNFMDLAFSGWSLGLEASSVIAMRLTRLAAFDAAAFVEARLMVVEKIEAAAQLQGKALTGGLGVTPVSVAHGSLAHYRAGVAKNRRRLKRAKR</sequence>
<gene>
    <name evidence="1" type="ORF">FYJ91_06005</name>
</gene>
<dbReference type="EMBL" id="VTOU01000002">
    <property type="protein sequence ID" value="TZG27177.1"/>
    <property type="molecule type" value="Genomic_DNA"/>
</dbReference>
<accession>A0A5D9C7E4</accession>